<comment type="caution">
    <text evidence="1">The sequence shown here is derived from an EMBL/GenBank/DDBJ whole genome shotgun (WGS) entry which is preliminary data.</text>
</comment>
<name>A0A821L8D8_9BILA</name>
<evidence type="ECO:0000313" key="1">
    <source>
        <dbReference type="EMBL" id="CAF4747340.1"/>
    </source>
</evidence>
<protein>
    <submittedName>
        <fullName evidence="1">Uncharacterized protein</fullName>
    </submittedName>
</protein>
<dbReference type="Proteomes" id="UP000676336">
    <property type="component" value="Unassembled WGS sequence"/>
</dbReference>
<dbReference type="EMBL" id="CAJOBG010112906">
    <property type="protein sequence ID" value="CAF4747340.1"/>
    <property type="molecule type" value="Genomic_DNA"/>
</dbReference>
<reference evidence="1" key="1">
    <citation type="submission" date="2021-02" db="EMBL/GenBank/DDBJ databases">
        <authorList>
            <person name="Nowell W R."/>
        </authorList>
    </citation>
    <scope>NUCLEOTIDE SEQUENCE</scope>
</reference>
<dbReference type="Proteomes" id="UP000663866">
    <property type="component" value="Unassembled WGS sequence"/>
</dbReference>
<dbReference type="AlphaFoldDB" id="A0A821L8D8"/>
<gene>
    <name evidence="1" type="ORF">OVN521_LOCUS50025</name>
    <name evidence="2" type="ORF">SMN809_LOCUS51359</name>
</gene>
<evidence type="ECO:0000313" key="2">
    <source>
        <dbReference type="EMBL" id="CAF4892904.1"/>
    </source>
</evidence>
<organism evidence="1 3">
    <name type="scientific">Rotaria magnacalcarata</name>
    <dbReference type="NCBI Taxonomy" id="392030"/>
    <lineage>
        <taxon>Eukaryota</taxon>
        <taxon>Metazoa</taxon>
        <taxon>Spiralia</taxon>
        <taxon>Gnathifera</taxon>
        <taxon>Rotifera</taxon>
        <taxon>Eurotatoria</taxon>
        <taxon>Bdelloidea</taxon>
        <taxon>Philodinida</taxon>
        <taxon>Philodinidae</taxon>
        <taxon>Rotaria</taxon>
    </lineage>
</organism>
<keyword evidence="3" id="KW-1185">Reference proteome</keyword>
<feature type="non-terminal residue" evidence="1">
    <location>
        <position position="55"/>
    </location>
</feature>
<accession>A0A821L8D8</accession>
<sequence length="55" mass="6350">MDTFSYELKPLHDKISSSSSIPRNKDSIINDYELTCRLIEINMPIVPPLKMKLTI</sequence>
<evidence type="ECO:0000313" key="3">
    <source>
        <dbReference type="Proteomes" id="UP000663866"/>
    </source>
</evidence>
<dbReference type="EMBL" id="CAJOBI010171995">
    <property type="protein sequence ID" value="CAF4892904.1"/>
    <property type="molecule type" value="Genomic_DNA"/>
</dbReference>
<proteinExistence type="predicted"/>